<protein>
    <submittedName>
        <fullName evidence="3">Uncharacterized protein</fullName>
    </submittedName>
</protein>
<feature type="transmembrane region" description="Helical" evidence="2">
    <location>
        <begin position="77"/>
        <end position="96"/>
    </location>
</feature>
<gene>
    <name evidence="3" type="ORF">WJX74_009189</name>
</gene>
<feature type="region of interest" description="Disordered" evidence="1">
    <location>
        <begin position="106"/>
        <end position="131"/>
    </location>
</feature>
<dbReference type="EMBL" id="JALJOS010000005">
    <property type="protein sequence ID" value="KAK9839084.1"/>
    <property type="molecule type" value="Genomic_DNA"/>
</dbReference>
<evidence type="ECO:0000256" key="2">
    <source>
        <dbReference type="SAM" id="Phobius"/>
    </source>
</evidence>
<dbReference type="AlphaFoldDB" id="A0AAW1RYM3"/>
<dbReference type="Proteomes" id="UP001438707">
    <property type="component" value="Unassembled WGS sequence"/>
</dbReference>
<feature type="region of interest" description="Disordered" evidence="1">
    <location>
        <begin position="277"/>
        <end position="303"/>
    </location>
</feature>
<feature type="region of interest" description="Disordered" evidence="1">
    <location>
        <begin position="414"/>
        <end position="446"/>
    </location>
</feature>
<evidence type="ECO:0000313" key="3">
    <source>
        <dbReference type="EMBL" id="KAK9839084.1"/>
    </source>
</evidence>
<comment type="caution">
    <text evidence="3">The sequence shown here is derived from an EMBL/GenBank/DDBJ whole genome shotgun (WGS) entry which is preliminary data.</text>
</comment>
<evidence type="ECO:0000256" key="1">
    <source>
        <dbReference type="SAM" id="MobiDB-lite"/>
    </source>
</evidence>
<reference evidence="3 4" key="1">
    <citation type="journal article" date="2024" name="Nat. Commun.">
        <title>Phylogenomics reveals the evolutionary origins of lichenization in chlorophyte algae.</title>
        <authorList>
            <person name="Puginier C."/>
            <person name="Libourel C."/>
            <person name="Otte J."/>
            <person name="Skaloud P."/>
            <person name="Haon M."/>
            <person name="Grisel S."/>
            <person name="Petersen M."/>
            <person name="Berrin J.G."/>
            <person name="Delaux P.M."/>
            <person name="Dal Grande F."/>
            <person name="Keller J."/>
        </authorList>
    </citation>
    <scope>NUCLEOTIDE SEQUENCE [LARGE SCALE GENOMIC DNA]</scope>
    <source>
        <strain evidence="3 4">SAG 2145</strain>
    </source>
</reference>
<keyword evidence="2" id="KW-1133">Transmembrane helix</keyword>
<sequence>MEPTQPPGSLRFKPPDPTCNWWGIRWYSFSSRNAVLTAAEPAQLTIAWRTSGNASFGPEPNWGLLAPSALLPDQAPGVIGGVAALALLVIIGFFAAKGAKRYQRRNLRTDGGGAGGLPQTAPRGEASAAGAAPNQVLAQRSFGVLGADKAPANKVSRAAGLFARLTGKRATPEAMPKLAAEQEEQFQVNPRNPLAVPQCTVVPIREPQSPVSPTAITVSDAGAPAASAAGSSSQIASNGSGSAERMYVNPLTRESISSGSDGLVATNEPFAAGIDAGSQMQAKRLRRNEGPLAAPSSPVTTNGSFRCENRALGLSQDADFDTLLLSEAGSPHAIPHMNPAVEASSFEVGNHPAHPLGLAAADAGAAAVLQTPPGFSQWDMDSSSMDLSSLHNDWFETFSEGSRIKHLQTDQISVDGDRSEDGSLPMMTTQSSIEPPSPSGAGKGYRRPGTLLEIAARDQARSTRSFIKRHETMMKDALASLSKPNTVAGPTTAAAAPIFAQGLSGGHGQATSKGVKTSAHKEKKKATASKGVADLKDTANGDWEYLLMQKDSNMVHDAIRRPGADTPTGTHLLQHNPATTHFVPAASGNPFSSYRPSSYVASGPQRSMRDAMYGDEDDLTLDNPLLYDAPISDRCDTETTLSGSSAARPGMGGVTRNPMPPGGDLFWKTFQAMEEDETSGAHWPKRSELETSGTMTSMFGTHNLSLTSTIPSDGGHSLDVTGPGDMSLSEVEPSVIVQQKLRGCMGVDEGTLLERTGGALDGSAVHTGDSIHDSLSTLPRERVERKQQPIEPNPAILTMRNMA</sequence>
<name>A0AAW1RYM3_9CHLO</name>
<feature type="region of interest" description="Disordered" evidence="1">
    <location>
        <begin position="504"/>
        <end position="531"/>
    </location>
</feature>
<proteinExistence type="predicted"/>
<organism evidence="3 4">
    <name type="scientific">Apatococcus lobatus</name>
    <dbReference type="NCBI Taxonomy" id="904363"/>
    <lineage>
        <taxon>Eukaryota</taxon>
        <taxon>Viridiplantae</taxon>
        <taxon>Chlorophyta</taxon>
        <taxon>core chlorophytes</taxon>
        <taxon>Trebouxiophyceae</taxon>
        <taxon>Chlorellales</taxon>
        <taxon>Chlorellaceae</taxon>
        <taxon>Apatococcus</taxon>
    </lineage>
</organism>
<accession>A0AAW1RYM3</accession>
<evidence type="ECO:0000313" key="4">
    <source>
        <dbReference type="Proteomes" id="UP001438707"/>
    </source>
</evidence>
<feature type="compositionally biased region" description="Low complexity" evidence="1">
    <location>
        <begin position="121"/>
        <end position="131"/>
    </location>
</feature>
<keyword evidence="2" id="KW-0812">Transmembrane</keyword>
<feature type="region of interest" description="Disordered" evidence="1">
    <location>
        <begin position="636"/>
        <end position="661"/>
    </location>
</feature>
<keyword evidence="4" id="KW-1185">Reference proteome</keyword>
<keyword evidence="2" id="KW-0472">Membrane</keyword>